<dbReference type="InterPro" id="IPR009078">
    <property type="entry name" value="Ferritin-like_SF"/>
</dbReference>
<proteinExistence type="predicted"/>
<dbReference type="Proteomes" id="UP000677152">
    <property type="component" value="Chromosome"/>
</dbReference>
<dbReference type="EMBL" id="CP073249">
    <property type="protein sequence ID" value="QUF04192.1"/>
    <property type="molecule type" value="Genomic_DNA"/>
</dbReference>
<dbReference type="AlphaFoldDB" id="A0AA45L6G0"/>
<dbReference type="GO" id="GO:0009263">
    <property type="term" value="P:deoxyribonucleotide biosynthetic process"/>
    <property type="evidence" value="ECO:0007669"/>
    <property type="project" value="InterPro"/>
</dbReference>
<dbReference type="SUPFAM" id="SSF47240">
    <property type="entry name" value="Ferritin-like"/>
    <property type="match status" value="1"/>
</dbReference>
<dbReference type="Gene3D" id="1.10.620.20">
    <property type="entry name" value="Ribonucleotide Reductase, subunit A"/>
    <property type="match status" value="1"/>
</dbReference>
<sequence>MAQMSPVAIKAVEQSSLEELKDVNIDDMIDYVHKDLKKLPEYIDLYKRYFTHRWNAYDLDFSQDAVDWRTKMTDVERKAFTEIAAAFHHAERQVEVELPIFMLTGSEEAKMYLCTQLEDEARHTLFFDRFYREVVGLPGDSVEELLASSFPHVPETFVGAFGLLSYLADDLRVDPENPAKRVRYATAYFMWIEGVLALTIMKLTLTYCRTKGYLPGYYTGFIASCRDEARHVQFGMRFLRDSVQEDPRLLHEIHETLRTELAMNGGASVPAPLEPLGFSEEEVVHFMIRQVNNKLSDVGISLPPDIQEMVNNIQPEIAGG</sequence>
<evidence type="ECO:0000256" key="1">
    <source>
        <dbReference type="ARBA" id="ARBA00001962"/>
    </source>
</evidence>
<evidence type="ECO:0000313" key="3">
    <source>
        <dbReference type="Proteomes" id="UP000677152"/>
    </source>
</evidence>
<dbReference type="InterPro" id="IPR012348">
    <property type="entry name" value="RNR-like"/>
</dbReference>
<dbReference type="InterPro" id="IPR000358">
    <property type="entry name" value="RNR_small_fam"/>
</dbReference>
<evidence type="ECO:0000313" key="2">
    <source>
        <dbReference type="EMBL" id="QUF04192.1"/>
    </source>
</evidence>
<organism evidence="2 3">
    <name type="scientific">Actinosynnema pretiosum subsp. pretiosum</name>
    <dbReference type="NCBI Taxonomy" id="103721"/>
    <lineage>
        <taxon>Bacteria</taxon>
        <taxon>Bacillati</taxon>
        <taxon>Actinomycetota</taxon>
        <taxon>Actinomycetes</taxon>
        <taxon>Pseudonocardiales</taxon>
        <taxon>Pseudonocardiaceae</taxon>
        <taxon>Actinosynnema</taxon>
    </lineage>
</organism>
<dbReference type="Pfam" id="PF00268">
    <property type="entry name" value="Ribonuc_red_sm"/>
    <property type="match status" value="1"/>
</dbReference>
<comment type="cofactor">
    <cofactor evidence="1">
        <name>Fe cation</name>
        <dbReference type="ChEBI" id="CHEBI:24875"/>
    </cofactor>
</comment>
<protein>
    <submittedName>
        <fullName evidence="2">Ribonucleotide-diphosphate reductase subunit beta</fullName>
    </submittedName>
</protein>
<dbReference type="GO" id="GO:0016491">
    <property type="term" value="F:oxidoreductase activity"/>
    <property type="evidence" value="ECO:0007669"/>
    <property type="project" value="InterPro"/>
</dbReference>
<accession>A0AA45L6G0</accession>
<reference evidence="2" key="1">
    <citation type="submission" date="2021-04" db="EMBL/GenBank/DDBJ databases">
        <title>Genomic sequence of Actinosynnema pretiosum subsp. pretiosum ATCC 31280 (C-14919).</title>
        <authorList>
            <person name="Bai L."/>
            <person name="Wang X."/>
            <person name="Xiao Y."/>
        </authorList>
    </citation>
    <scope>NUCLEOTIDE SEQUENCE</scope>
    <source>
        <strain evidence="2">ATCC 31280</strain>
    </source>
</reference>
<gene>
    <name evidence="2" type="ORF">KCV87_33465</name>
</gene>
<name>A0AA45L6G0_9PSEU</name>